<dbReference type="Gene3D" id="1.10.10.790">
    <property type="entry name" value="Surp module"/>
    <property type="match status" value="1"/>
</dbReference>
<evidence type="ECO:0000259" key="3">
    <source>
        <dbReference type="PROSITE" id="PS50128"/>
    </source>
</evidence>
<dbReference type="EMBL" id="JH429682">
    <property type="status" value="NOT_ANNOTATED_CDS"/>
    <property type="molecule type" value="Genomic_DNA"/>
</dbReference>
<feature type="compositionally biased region" description="Pro residues" evidence="2">
    <location>
        <begin position="395"/>
        <end position="439"/>
    </location>
</feature>
<feature type="compositionally biased region" description="Polar residues" evidence="2">
    <location>
        <begin position="663"/>
        <end position="672"/>
    </location>
</feature>
<name>T1IH20_STRMM</name>
<dbReference type="eggNOG" id="KOG4368">
    <property type="taxonomic scope" value="Eukaryota"/>
</dbReference>
<sequence>MDLTKAPEDQELRNIIDKLAQFVARNGLEFEQMTKNKQKDNQKFAFLFGGEYYNYYQYKVTTEQANVVHEAFASVLKQKQKAIEQQNISWQSLIEPQQVQEQIQQSERNLAAQHQMLIQQQQVEIDEAIRKIQDEKLQNLAKNVDIDLPELEKVMQPIIDSCTKDSISTGKGWIFNHAISPEHNNIIVQYLQKRVTAPGTSFELKLHLVYLINDVLHHCLKDLLFIPSLRKNADDLRSSLGAVVVPIFCTTCLAASEDQQQKLSKLLKLWESNNYFEVPILEQLKNPAAAVAAYQNNLIAECSSVITPITTAIQNQYAALQKQHQDFVTHITAQLHQQQQQQQQPSFNTVQPQGPVPLAVRHPSDMSSSPGTASPSPPDSTQSGNQSQTTVPPQFAQPPPNFPPNFSQPPPNFTHPPPGFLPPNFNQPPPNFQQPPLGIPPFASTGLAPGLPIPDFTKPPPGFLSHLPPPHQAPMVDLNDPNLMPSVPYYELPAGLMAPLVKMEETDYCPLDPDQIRLPPPAPPSDRLLAAVELFYSPPSHERPRNSEGWEQLGLYEFFKAKTTAKKTKEDEIKEGKRIPSPKTTRQQNQERFFRSRSRSPNRRRYNEQIKGRSRSKSPSPRLYKRTSRSRSQSISPPRAKQRSPSPPPANRGPRSPTPPSFFGSTYGSAGTENRLGETNKGHQLLKKMGWGGQGLGAAEQGIHEPIDAGDVRDRQDQYKGIGINLNDPFETFRKSKGQAFINRMRARAEEKQAH</sequence>
<evidence type="ECO:0000313" key="6">
    <source>
        <dbReference type="EnsemblMetazoa" id="SMAR000124-PA"/>
    </source>
</evidence>
<feature type="domain" description="G-patch" evidence="4">
    <location>
        <begin position="678"/>
        <end position="727"/>
    </location>
</feature>
<feature type="region of interest" description="Disordered" evidence="2">
    <location>
        <begin position="564"/>
        <end position="681"/>
    </location>
</feature>
<dbReference type="InterPro" id="IPR000061">
    <property type="entry name" value="Surp"/>
</dbReference>
<feature type="compositionally biased region" description="Pro residues" evidence="2">
    <location>
        <begin position="645"/>
        <end position="660"/>
    </location>
</feature>
<feature type="compositionally biased region" description="Pro residues" evidence="2">
    <location>
        <begin position="457"/>
        <end position="472"/>
    </location>
</feature>
<feature type="domain" description="SURP motif" evidence="3">
    <location>
        <begin position="15"/>
        <end position="57"/>
    </location>
</feature>
<dbReference type="PANTHER" id="PTHR12323:SF0">
    <property type="entry name" value="CALCIUM HOMEOSTASIS ENDOPLASMIC RETICULUM PROTEIN"/>
    <property type="match status" value="1"/>
</dbReference>
<feature type="compositionally biased region" description="Basic and acidic residues" evidence="2">
    <location>
        <begin position="567"/>
        <end position="578"/>
    </location>
</feature>
<organism evidence="6 7">
    <name type="scientific">Strigamia maritima</name>
    <name type="common">European centipede</name>
    <name type="synonym">Geophilus maritimus</name>
    <dbReference type="NCBI Taxonomy" id="126957"/>
    <lineage>
        <taxon>Eukaryota</taxon>
        <taxon>Metazoa</taxon>
        <taxon>Ecdysozoa</taxon>
        <taxon>Arthropoda</taxon>
        <taxon>Myriapoda</taxon>
        <taxon>Chilopoda</taxon>
        <taxon>Pleurostigmophora</taxon>
        <taxon>Geophilomorpha</taxon>
        <taxon>Linotaeniidae</taxon>
        <taxon>Strigamia</taxon>
    </lineage>
</organism>
<evidence type="ECO:0000313" key="7">
    <source>
        <dbReference type="Proteomes" id="UP000014500"/>
    </source>
</evidence>
<evidence type="ECO:0008006" key="8">
    <source>
        <dbReference type="Google" id="ProtNLM"/>
    </source>
</evidence>
<dbReference type="GO" id="GO:0006396">
    <property type="term" value="P:RNA processing"/>
    <property type="evidence" value="ECO:0007669"/>
    <property type="project" value="InterPro"/>
</dbReference>
<dbReference type="SUPFAM" id="SSF109905">
    <property type="entry name" value="Surp module (SWAP domain)"/>
    <property type="match status" value="1"/>
</dbReference>
<dbReference type="PhylomeDB" id="T1IH20"/>
<feature type="compositionally biased region" description="Low complexity" evidence="2">
    <location>
        <begin position="630"/>
        <end position="639"/>
    </location>
</feature>
<dbReference type="PROSITE" id="PS50174">
    <property type="entry name" value="G_PATCH"/>
    <property type="match status" value="1"/>
</dbReference>
<dbReference type="Pfam" id="PF04818">
    <property type="entry name" value="CID"/>
    <property type="match status" value="1"/>
</dbReference>
<dbReference type="GO" id="GO:0006874">
    <property type="term" value="P:intracellular calcium ion homeostasis"/>
    <property type="evidence" value="ECO:0007669"/>
    <property type="project" value="TreeGrafter"/>
</dbReference>
<dbReference type="InterPro" id="IPR035967">
    <property type="entry name" value="SWAP/Surp_sf"/>
</dbReference>
<dbReference type="STRING" id="126957.T1IH20"/>
<dbReference type="Proteomes" id="UP000014500">
    <property type="component" value="Unassembled WGS sequence"/>
</dbReference>
<dbReference type="InterPro" id="IPR006569">
    <property type="entry name" value="CID_dom"/>
</dbReference>
<proteinExistence type="predicted"/>
<dbReference type="EnsemblMetazoa" id="SMAR000124-RA">
    <property type="protein sequence ID" value="SMAR000124-PA"/>
    <property type="gene ID" value="SMAR000124"/>
</dbReference>
<protein>
    <recommendedName>
        <fullName evidence="8">Calcium homeostasis endoplasmic reticulum protein</fullName>
    </recommendedName>
</protein>
<feature type="compositionally biased region" description="Low complexity" evidence="2">
    <location>
        <begin position="365"/>
        <end position="374"/>
    </location>
</feature>
<dbReference type="PROSITE" id="PS51391">
    <property type="entry name" value="CID"/>
    <property type="match status" value="1"/>
</dbReference>
<feature type="region of interest" description="Disordered" evidence="2">
    <location>
        <begin position="334"/>
        <end position="472"/>
    </location>
</feature>
<reference evidence="7" key="1">
    <citation type="submission" date="2011-05" db="EMBL/GenBank/DDBJ databases">
        <authorList>
            <person name="Richards S.R."/>
            <person name="Qu J."/>
            <person name="Jiang H."/>
            <person name="Jhangiani S.N."/>
            <person name="Agravi P."/>
            <person name="Goodspeed R."/>
            <person name="Gross S."/>
            <person name="Mandapat C."/>
            <person name="Jackson L."/>
            <person name="Mathew T."/>
            <person name="Pu L."/>
            <person name="Thornton R."/>
            <person name="Saada N."/>
            <person name="Wilczek-Boney K.B."/>
            <person name="Lee S."/>
            <person name="Kovar C."/>
            <person name="Wu Y."/>
            <person name="Scherer S.E."/>
            <person name="Worley K.C."/>
            <person name="Muzny D.M."/>
            <person name="Gibbs R."/>
        </authorList>
    </citation>
    <scope>NUCLEOTIDE SEQUENCE</scope>
    <source>
        <strain evidence="7">Brora</strain>
    </source>
</reference>
<dbReference type="Pfam" id="PF01805">
    <property type="entry name" value="Surp"/>
    <property type="match status" value="1"/>
</dbReference>
<dbReference type="GO" id="GO:0048471">
    <property type="term" value="C:perinuclear region of cytoplasm"/>
    <property type="evidence" value="ECO:0007669"/>
    <property type="project" value="TreeGrafter"/>
</dbReference>
<accession>T1IH20</accession>
<feature type="compositionally biased region" description="Basic residues" evidence="2">
    <location>
        <begin position="595"/>
        <end position="604"/>
    </location>
</feature>
<dbReference type="Gene3D" id="1.25.40.90">
    <property type="match status" value="1"/>
</dbReference>
<dbReference type="PANTHER" id="PTHR12323">
    <property type="entry name" value="SR-RELATED CTD ASSOCIATED FACTOR 6"/>
    <property type="match status" value="1"/>
</dbReference>
<dbReference type="SMART" id="SM00648">
    <property type="entry name" value="SWAP"/>
    <property type="match status" value="1"/>
</dbReference>
<dbReference type="Pfam" id="PF01585">
    <property type="entry name" value="G-patch"/>
    <property type="match status" value="1"/>
</dbReference>
<dbReference type="AlphaFoldDB" id="T1IH20"/>
<dbReference type="PROSITE" id="PS50128">
    <property type="entry name" value="SURP"/>
    <property type="match status" value="1"/>
</dbReference>
<evidence type="ECO:0000259" key="5">
    <source>
        <dbReference type="PROSITE" id="PS51391"/>
    </source>
</evidence>
<reference evidence="6" key="2">
    <citation type="submission" date="2015-02" db="UniProtKB">
        <authorList>
            <consortium name="EnsemblMetazoa"/>
        </authorList>
    </citation>
    <scope>IDENTIFICATION</scope>
</reference>
<feature type="coiled-coil region" evidence="1">
    <location>
        <begin position="111"/>
        <end position="138"/>
    </location>
</feature>
<keyword evidence="7" id="KW-1185">Reference proteome</keyword>
<dbReference type="OMA" id="QNTHHDI"/>
<evidence type="ECO:0000259" key="4">
    <source>
        <dbReference type="PROSITE" id="PS50174"/>
    </source>
</evidence>
<dbReference type="SMART" id="SM00443">
    <property type="entry name" value="G_patch"/>
    <property type="match status" value="1"/>
</dbReference>
<evidence type="ECO:0000256" key="1">
    <source>
        <dbReference type="SAM" id="Coils"/>
    </source>
</evidence>
<dbReference type="SUPFAM" id="SSF48464">
    <property type="entry name" value="ENTH/VHS domain"/>
    <property type="match status" value="1"/>
</dbReference>
<dbReference type="InterPro" id="IPR056721">
    <property type="entry name" value="DUF7819"/>
</dbReference>
<dbReference type="InterPro" id="IPR008942">
    <property type="entry name" value="ENTH_VHS"/>
</dbReference>
<evidence type="ECO:0000256" key="2">
    <source>
        <dbReference type="SAM" id="MobiDB-lite"/>
    </source>
</evidence>
<dbReference type="InterPro" id="IPR000467">
    <property type="entry name" value="G_patch_dom"/>
</dbReference>
<keyword evidence="1" id="KW-0175">Coiled coil</keyword>
<dbReference type="GO" id="GO:0003723">
    <property type="term" value="F:RNA binding"/>
    <property type="evidence" value="ECO:0007669"/>
    <property type="project" value="InterPro"/>
</dbReference>
<dbReference type="HOGENOM" id="CLU_009446_0_0_1"/>
<dbReference type="Pfam" id="PF25127">
    <property type="entry name" value="DUF7819"/>
    <property type="match status" value="1"/>
</dbReference>
<feature type="domain" description="CID" evidence="5">
    <location>
        <begin position="143"/>
        <end position="292"/>
    </location>
</feature>
<feature type="compositionally biased region" description="Polar residues" evidence="2">
    <location>
        <begin position="382"/>
        <end position="391"/>
    </location>
</feature>